<dbReference type="Gene3D" id="3.40.50.300">
    <property type="entry name" value="P-loop containing nucleotide triphosphate hydrolases"/>
    <property type="match status" value="1"/>
</dbReference>
<feature type="binding site" evidence="1">
    <location>
        <begin position="344"/>
        <end position="351"/>
    </location>
    <ligand>
        <name>ATP</name>
        <dbReference type="ChEBI" id="CHEBI:30616"/>
    </ligand>
</feature>
<organism evidence="4 5">
    <name type="scientific">Actinopolyspora alba</name>
    <dbReference type="NCBI Taxonomy" id="673379"/>
    <lineage>
        <taxon>Bacteria</taxon>
        <taxon>Bacillati</taxon>
        <taxon>Actinomycetota</taxon>
        <taxon>Actinomycetes</taxon>
        <taxon>Actinopolysporales</taxon>
        <taxon>Actinopolysporaceae</taxon>
        <taxon>Actinopolyspora</taxon>
        <taxon>Actinopolyspora alba group</taxon>
    </lineage>
</organism>
<name>A0A1I2CQ89_9ACTN</name>
<evidence type="ECO:0000313" key="4">
    <source>
        <dbReference type="EMBL" id="SFE69953.1"/>
    </source>
</evidence>
<dbReference type="PROSITE" id="PS50901">
    <property type="entry name" value="FTSK"/>
    <property type="match status" value="1"/>
</dbReference>
<dbReference type="AlphaFoldDB" id="A0A1I2CQ89"/>
<keyword evidence="5" id="KW-1185">Reference proteome</keyword>
<dbReference type="GO" id="GO:0005524">
    <property type="term" value="F:ATP binding"/>
    <property type="evidence" value="ECO:0007669"/>
    <property type="project" value="UniProtKB-UniRule"/>
</dbReference>
<keyword evidence="1" id="KW-0547">Nucleotide-binding</keyword>
<dbReference type="Proteomes" id="UP000198716">
    <property type="component" value="Unassembled WGS sequence"/>
</dbReference>
<evidence type="ECO:0000313" key="5">
    <source>
        <dbReference type="Proteomes" id="UP000198716"/>
    </source>
</evidence>
<accession>A0A1I2CQ89</accession>
<dbReference type="InterPro" id="IPR002543">
    <property type="entry name" value="FtsK_dom"/>
</dbReference>
<gene>
    <name evidence="4" type="ORF">SAMN04487819_1311</name>
</gene>
<feature type="domain" description="FtsK" evidence="3">
    <location>
        <begin position="324"/>
        <end position="512"/>
    </location>
</feature>
<reference evidence="5" key="1">
    <citation type="submission" date="2016-10" db="EMBL/GenBank/DDBJ databases">
        <authorList>
            <person name="Varghese N."/>
            <person name="Submissions S."/>
        </authorList>
    </citation>
    <scope>NUCLEOTIDE SEQUENCE [LARGE SCALE GENOMIC DNA]</scope>
    <source>
        <strain evidence="5">DSM 45004</strain>
    </source>
</reference>
<dbReference type="Pfam" id="PF01580">
    <property type="entry name" value="FtsK_SpoIIIE"/>
    <property type="match status" value="1"/>
</dbReference>
<dbReference type="InterPro" id="IPR027417">
    <property type="entry name" value="P-loop_NTPase"/>
</dbReference>
<dbReference type="GO" id="GO:0003677">
    <property type="term" value="F:DNA binding"/>
    <property type="evidence" value="ECO:0007669"/>
    <property type="project" value="InterPro"/>
</dbReference>
<feature type="region of interest" description="Disordered" evidence="2">
    <location>
        <begin position="595"/>
        <end position="630"/>
    </location>
</feature>
<proteinExistence type="predicted"/>
<keyword evidence="1" id="KW-0067">ATP-binding</keyword>
<evidence type="ECO:0000256" key="2">
    <source>
        <dbReference type="SAM" id="MobiDB-lite"/>
    </source>
</evidence>
<dbReference type="SUPFAM" id="SSF52540">
    <property type="entry name" value="P-loop containing nucleoside triphosphate hydrolases"/>
    <property type="match status" value="1"/>
</dbReference>
<evidence type="ECO:0000256" key="1">
    <source>
        <dbReference type="PROSITE-ProRule" id="PRU00289"/>
    </source>
</evidence>
<evidence type="ECO:0000259" key="3">
    <source>
        <dbReference type="PROSITE" id="PS50901"/>
    </source>
</evidence>
<sequence>MGSMGSQRSMPQAQSVPAERPSLVVRARGWLTSAALLGGLLVWAVPHLDQTFNSATWPLLRELVGHAEQLGQRVRPVVLGVLVAAVAAWLVEAWASRQRRRLIDQVARLLKVYPQQLRLRLVTGWRAPLRAWVRIPAGYVFEDEQLDEAADAISRAWGYVYRLSHDELHDRITIVRALRRGIDTDAVDDQDEVSYSSAAHERLDNVKDSLPIKATRVDALDHDETLGVPTAYDIHYQKTANAAIETWQARVSTAIVGLVGEPPQGYEWSTEWVPSEDRVRLSLTESEPDPEPLPTFLRHPVITDYPTATGTDRLVLPYATGSSGNYLSWDVDPGTNTPHGLIVGPTGGGKTTAVGTLISEGSLRSIPWLLLDPKRFELTRFGYHPGVIGVATDIESIITTIELLWQEKEAREQYRERRPWVSDADMPILGIVIDEFMLLSFLLQQAMKHDDDIKAADPKSKLNIMVTVLRSIGGRMAFLVQRPDSNLWGGGNPRDNLGMRLAMSRNSADGDKMMFDQVGVTDSLDQSIRGRGVGTTLAGTPEECQVWYTPNLNPHPRVRASLSPEDRAHVDQLMPAQSPSTNLWVPSHEWDFLRPKFSADGSDDADDDGPEHREPSQPSPPESSAARGEVSQADLDTAIAASQLAPAMRIAAEIDGTMVPGTVTDIEPDGDRLALDVALDGEQGVESLIVDRGEMIALVSGTAST</sequence>
<protein>
    <submittedName>
        <fullName evidence="4">FtsK/SpoIIIE family protein</fullName>
    </submittedName>
</protein>
<dbReference type="EMBL" id="FOMZ01000031">
    <property type="protein sequence ID" value="SFE69953.1"/>
    <property type="molecule type" value="Genomic_DNA"/>
</dbReference>